<dbReference type="EMBL" id="HACG01034277">
    <property type="protein sequence ID" value="CEK81142.1"/>
    <property type="molecule type" value="Transcribed_RNA"/>
</dbReference>
<dbReference type="AlphaFoldDB" id="A0A0B7AKM0"/>
<proteinExistence type="inferred from homology"/>
<dbReference type="GO" id="GO:0004356">
    <property type="term" value="F:glutamine synthetase activity"/>
    <property type="evidence" value="ECO:0007669"/>
    <property type="project" value="InterPro"/>
</dbReference>
<evidence type="ECO:0000256" key="2">
    <source>
        <dbReference type="ARBA" id="ARBA00037583"/>
    </source>
</evidence>
<dbReference type="InterPro" id="IPR008146">
    <property type="entry name" value="Gln_synth_cat_dom"/>
</dbReference>
<dbReference type="SUPFAM" id="SSF55931">
    <property type="entry name" value="Glutamine synthetase/guanido kinase"/>
    <property type="match status" value="1"/>
</dbReference>
<comment type="subunit">
    <text evidence="3">Dodecamer. Interacts with BFSP2 and VIM.</text>
</comment>
<protein>
    <recommendedName>
        <fullName evidence="4">Lengsin</fullName>
    </recommendedName>
    <alternativeName>
        <fullName evidence="5">Glutamate-ammonia ligase domain-containing protein 1</fullName>
    </alternativeName>
</protein>
<dbReference type="GO" id="GO:0016020">
    <property type="term" value="C:membrane"/>
    <property type="evidence" value="ECO:0007669"/>
    <property type="project" value="TreeGrafter"/>
</dbReference>
<organism evidence="9">
    <name type="scientific">Arion vulgaris</name>
    <dbReference type="NCBI Taxonomy" id="1028688"/>
    <lineage>
        <taxon>Eukaryota</taxon>
        <taxon>Metazoa</taxon>
        <taxon>Spiralia</taxon>
        <taxon>Lophotrochozoa</taxon>
        <taxon>Mollusca</taxon>
        <taxon>Gastropoda</taxon>
        <taxon>Heterobranchia</taxon>
        <taxon>Euthyneura</taxon>
        <taxon>Panpulmonata</taxon>
        <taxon>Eupulmonata</taxon>
        <taxon>Stylommatophora</taxon>
        <taxon>Helicina</taxon>
        <taxon>Arionoidea</taxon>
        <taxon>Arionidae</taxon>
        <taxon>Arion</taxon>
    </lineage>
</organism>
<name>A0A0B7AKM0_9EUPU</name>
<comment type="function">
    <text evidence="2">May act as a component of the cytoskeleton or as a chaperone for the reorganization of intermediate filament proteins during terminal differentiation in the lens. Does not seem to have enzymatic activity.</text>
</comment>
<dbReference type="PANTHER" id="PTHR43407:SF1">
    <property type="entry name" value="LENGSIN"/>
    <property type="match status" value="1"/>
</dbReference>
<evidence type="ECO:0000256" key="3">
    <source>
        <dbReference type="ARBA" id="ARBA00038790"/>
    </source>
</evidence>
<evidence type="ECO:0000256" key="6">
    <source>
        <dbReference type="PROSITE-ProRule" id="PRU01331"/>
    </source>
</evidence>
<reference evidence="9" key="1">
    <citation type="submission" date="2014-12" db="EMBL/GenBank/DDBJ databases">
        <title>Insight into the proteome of Arion vulgaris.</title>
        <authorList>
            <person name="Aradska J."/>
            <person name="Bulat T."/>
            <person name="Smidak R."/>
            <person name="Sarate P."/>
            <person name="Gangsoo J."/>
            <person name="Sialana F."/>
            <person name="Bilban M."/>
            <person name="Lubec G."/>
        </authorList>
    </citation>
    <scope>NUCLEOTIDE SEQUENCE</scope>
    <source>
        <tissue evidence="9">Skin</tissue>
    </source>
</reference>
<evidence type="ECO:0000256" key="5">
    <source>
        <dbReference type="ARBA" id="ARBA00042675"/>
    </source>
</evidence>
<gene>
    <name evidence="9" type="primary">ORF124541</name>
</gene>
<evidence type="ECO:0000256" key="7">
    <source>
        <dbReference type="RuleBase" id="RU000384"/>
    </source>
</evidence>
<sequence length="221" mass="24834">MTAPSMDDFDFVNLLIHDVHGYPKGRMMSKKRLAGIVKNGLGLYGGLCFFGIRGEVSLHEDFGKNSTYVNKYLKPLIHTLKPCPTLGQGKYKVGQATCRLEHMDGSLDTSTPRTAAEIQIKKLQTELGLTIKSAFEMEFNIRDSESKKYFAHVDDWGSINVLEHCQKLLFDMVHELDERSVHVDSLQTEHGPGQFELTIDVAEGIEAPEKTVECKNIIKSF</sequence>
<comment type="similarity">
    <text evidence="1 6 7">Belongs to the glutamine synthetase family.</text>
</comment>
<evidence type="ECO:0000256" key="4">
    <source>
        <dbReference type="ARBA" id="ARBA00039404"/>
    </source>
</evidence>
<evidence type="ECO:0000259" key="8">
    <source>
        <dbReference type="PROSITE" id="PS51987"/>
    </source>
</evidence>
<dbReference type="GO" id="GO:0005737">
    <property type="term" value="C:cytoplasm"/>
    <property type="evidence" value="ECO:0007669"/>
    <property type="project" value="TreeGrafter"/>
</dbReference>
<dbReference type="Pfam" id="PF00120">
    <property type="entry name" value="Gln-synt_C"/>
    <property type="match status" value="1"/>
</dbReference>
<evidence type="ECO:0000256" key="1">
    <source>
        <dbReference type="ARBA" id="ARBA00009897"/>
    </source>
</evidence>
<dbReference type="Gene3D" id="3.30.590.10">
    <property type="entry name" value="Glutamine synthetase/guanido kinase, catalytic domain"/>
    <property type="match status" value="1"/>
</dbReference>
<dbReference type="PROSITE" id="PS51987">
    <property type="entry name" value="GS_CATALYTIC"/>
    <property type="match status" value="1"/>
</dbReference>
<dbReference type="PANTHER" id="PTHR43407">
    <property type="entry name" value="GLUTAMINE SYNTHETASE"/>
    <property type="match status" value="1"/>
</dbReference>
<accession>A0A0B7AKM0</accession>
<dbReference type="InterPro" id="IPR014746">
    <property type="entry name" value="Gln_synth/guanido_kin_cat_dom"/>
</dbReference>
<feature type="domain" description="GS catalytic" evidence="8">
    <location>
        <begin position="112"/>
        <end position="221"/>
    </location>
</feature>
<evidence type="ECO:0000313" key="9">
    <source>
        <dbReference type="EMBL" id="CEK81142.1"/>
    </source>
</evidence>